<sequence length="74" mass="8338">MQVVIDQPAANDRRHFVYAIPEKKAAIEQADMSLILLHELTCAIYNPAQFPTPVLQLFGWRRLWSAMAGLANSV</sequence>
<proteinExistence type="predicted"/>
<accession>A0A9W5B7Q0</accession>
<protein>
    <submittedName>
        <fullName evidence="1">Uncharacterized protein</fullName>
    </submittedName>
</protein>
<evidence type="ECO:0000313" key="2">
    <source>
        <dbReference type="Proteomes" id="UP000191933"/>
    </source>
</evidence>
<name>A0A9W5B7Q0_9HYPH</name>
<organism evidence="1 2">
    <name type="scientific">Agrobacterium genomosp. 2 str. CFBP 5494</name>
    <dbReference type="NCBI Taxonomy" id="1183436"/>
    <lineage>
        <taxon>Bacteria</taxon>
        <taxon>Pseudomonadati</taxon>
        <taxon>Pseudomonadota</taxon>
        <taxon>Alphaproteobacteria</taxon>
        <taxon>Hyphomicrobiales</taxon>
        <taxon>Rhizobiaceae</taxon>
        <taxon>Rhizobium/Agrobacterium group</taxon>
        <taxon>Agrobacterium</taxon>
        <taxon>Agrobacterium tumefaciens complex</taxon>
    </lineage>
</organism>
<comment type="caution">
    <text evidence="1">The sequence shown here is derived from an EMBL/GenBank/DDBJ whole genome shotgun (WGS) entry which is preliminary data.</text>
</comment>
<dbReference type="EMBL" id="FBVY01000047">
    <property type="protein sequence ID" value="CUX03449.1"/>
    <property type="molecule type" value="Genomic_DNA"/>
</dbReference>
<dbReference type="Proteomes" id="UP000191933">
    <property type="component" value="Unassembled WGS sequence"/>
</dbReference>
<reference evidence="1 2" key="1">
    <citation type="submission" date="2016-01" db="EMBL/GenBank/DDBJ databases">
        <authorList>
            <person name="Regsiter A."/>
            <person name="william w."/>
        </authorList>
    </citation>
    <scope>NUCLEOTIDE SEQUENCE [LARGE SCALE GENOMIC DNA]</scope>
    <source>
        <strain evidence="1 2">CFBP 5494</strain>
    </source>
</reference>
<keyword evidence="2" id="KW-1185">Reference proteome</keyword>
<gene>
    <name evidence="1" type="ORF">AGR2A_pb10166</name>
</gene>
<dbReference type="AlphaFoldDB" id="A0A9W5B7Q0"/>
<evidence type="ECO:0000313" key="1">
    <source>
        <dbReference type="EMBL" id="CUX03449.1"/>
    </source>
</evidence>